<name>A0A6C0HRX8_9ZZZZ</name>
<dbReference type="EMBL" id="MN740006">
    <property type="protein sequence ID" value="QHT83194.1"/>
    <property type="molecule type" value="Genomic_DNA"/>
</dbReference>
<sequence>MNSSYPLIPNQNTYYVQDKLIYINSEDRNILKYPNPSTFEILLPTDIVNVATIQLKNWMIPDTFQTFTEKNNNLQLEFTLKPIVANFTLDSTEDKIAKSINELLTLVSSKFVITITTGNYDAAELANEVQNRMNSFITEIWNDTIPINTFEYTFFNVIWNSVSKKFIFVNTIQPFTFNNDSLLYKTQIAVGEVFNPCCNEKLYSSFSYYGLPAYLGFTQLLVESTICINNNELMLMYNSYSGLPTLSFTQLTDSTGNPVGVNFIAPIFSYTLLRTPEIFLDIQSFNCVDSTKPYTNNRFTQTTNEGNGAMNSFLGKIPMLGLSKSFASSNGGGDYQPMANFNPPLEKVRKFIISLRNHDGSLIDFGFKNWSISLNLESYIPTQNVKIIKTPF</sequence>
<protein>
    <submittedName>
        <fullName evidence="1">Uncharacterized protein</fullName>
    </submittedName>
</protein>
<accession>A0A6C0HRX8</accession>
<proteinExistence type="predicted"/>
<reference evidence="1" key="1">
    <citation type="journal article" date="2020" name="Nature">
        <title>Giant virus diversity and host interactions through global metagenomics.</title>
        <authorList>
            <person name="Schulz F."/>
            <person name="Roux S."/>
            <person name="Paez-Espino D."/>
            <person name="Jungbluth S."/>
            <person name="Walsh D.A."/>
            <person name="Denef V.J."/>
            <person name="McMahon K.D."/>
            <person name="Konstantinidis K.T."/>
            <person name="Eloe-Fadrosh E.A."/>
            <person name="Kyrpides N.C."/>
            <person name="Woyke T."/>
        </authorList>
    </citation>
    <scope>NUCLEOTIDE SEQUENCE</scope>
    <source>
        <strain evidence="1">GVMAG-M-3300023184-167</strain>
    </source>
</reference>
<organism evidence="1">
    <name type="scientific">viral metagenome</name>
    <dbReference type="NCBI Taxonomy" id="1070528"/>
    <lineage>
        <taxon>unclassified sequences</taxon>
        <taxon>metagenomes</taxon>
        <taxon>organismal metagenomes</taxon>
    </lineage>
</organism>
<dbReference type="AlphaFoldDB" id="A0A6C0HRX8"/>
<evidence type="ECO:0000313" key="1">
    <source>
        <dbReference type="EMBL" id="QHT83194.1"/>
    </source>
</evidence>